<dbReference type="EC" id="4.1.3.27" evidence="5 15"/>
<dbReference type="UniPathway" id="UPA00035">
    <property type="reaction ID" value="UER00040"/>
</dbReference>
<keyword evidence="9 15" id="KW-0822">Tryptophan biosynthesis</keyword>
<evidence type="ECO:0000259" key="17">
    <source>
        <dbReference type="Pfam" id="PF04715"/>
    </source>
</evidence>
<comment type="function">
    <text evidence="13 15">Part of a heterotetrameric complex that catalyzes the two-step biosynthesis of anthranilate, an intermediate in the biosynthesis of L-tryptophan. In the first step, the glutamine-binding beta subunit (TrpG) of anthranilate synthase (AS) provides the glutamine amidotransferase activity which generates ammonia as a substrate that, along with chorismate, is used in the second step, catalyzed by the large alpha subunit of AS (TrpE) to produce anthranilate. In the absence of TrpG, TrpE can synthesize anthranilate directly from chorismate and high concentrations of ammonia.</text>
</comment>
<evidence type="ECO:0000256" key="12">
    <source>
        <dbReference type="ARBA" id="ARBA00023239"/>
    </source>
</evidence>
<dbReference type="GO" id="GO:0046872">
    <property type="term" value="F:metal ion binding"/>
    <property type="evidence" value="ECO:0007669"/>
    <property type="project" value="UniProtKB-KW"/>
</dbReference>
<comment type="pathway">
    <text evidence="2 15">Amino-acid biosynthesis; L-tryptophan biosynthesis; L-tryptophan from chorismate: step 1/5.</text>
</comment>
<dbReference type="GO" id="GO:0004049">
    <property type="term" value="F:anthranilate synthase activity"/>
    <property type="evidence" value="ECO:0007669"/>
    <property type="project" value="UniProtKB-EC"/>
</dbReference>
<gene>
    <name evidence="15 18" type="primary">trpE</name>
    <name evidence="18" type="ORF">Ana3638_14695</name>
</gene>
<comment type="catalytic activity">
    <reaction evidence="14 15">
        <text>chorismate + L-glutamine = anthranilate + pyruvate + L-glutamate + H(+)</text>
        <dbReference type="Rhea" id="RHEA:21732"/>
        <dbReference type="ChEBI" id="CHEBI:15361"/>
        <dbReference type="ChEBI" id="CHEBI:15378"/>
        <dbReference type="ChEBI" id="CHEBI:16567"/>
        <dbReference type="ChEBI" id="CHEBI:29748"/>
        <dbReference type="ChEBI" id="CHEBI:29985"/>
        <dbReference type="ChEBI" id="CHEBI:58359"/>
        <dbReference type="EC" id="4.1.3.27"/>
    </reaction>
</comment>
<name>A0A6P1TNW9_9FIRM</name>
<dbReference type="GO" id="GO:0000162">
    <property type="term" value="P:L-tryptophan biosynthetic process"/>
    <property type="evidence" value="ECO:0007669"/>
    <property type="project" value="UniProtKB-UniPathway"/>
</dbReference>
<proteinExistence type="inferred from homology"/>
<dbReference type="Gene3D" id="3.60.120.10">
    <property type="entry name" value="Anthranilate synthase"/>
    <property type="match status" value="1"/>
</dbReference>
<dbReference type="Pfam" id="PF04715">
    <property type="entry name" value="Anth_synt_I_N"/>
    <property type="match status" value="1"/>
</dbReference>
<evidence type="ECO:0000259" key="16">
    <source>
        <dbReference type="Pfam" id="PF00425"/>
    </source>
</evidence>
<evidence type="ECO:0000313" key="18">
    <source>
        <dbReference type="EMBL" id="QHQ61872.1"/>
    </source>
</evidence>
<dbReference type="AlphaFoldDB" id="A0A6P1TNW9"/>
<evidence type="ECO:0000256" key="6">
    <source>
        <dbReference type="ARBA" id="ARBA00020653"/>
    </source>
</evidence>
<keyword evidence="11 15" id="KW-0057">Aromatic amino acid biosynthesis</keyword>
<evidence type="ECO:0000256" key="9">
    <source>
        <dbReference type="ARBA" id="ARBA00022822"/>
    </source>
</evidence>
<keyword evidence="19" id="KW-1185">Reference proteome</keyword>
<dbReference type="PANTHER" id="PTHR11236">
    <property type="entry name" value="AMINOBENZOATE/ANTHRANILATE SYNTHASE"/>
    <property type="match status" value="1"/>
</dbReference>
<evidence type="ECO:0000256" key="8">
    <source>
        <dbReference type="ARBA" id="ARBA00022723"/>
    </source>
</evidence>
<feature type="domain" description="Anthranilate synthase component I N-terminal" evidence="17">
    <location>
        <begin position="27"/>
        <end position="163"/>
    </location>
</feature>
<dbReference type="EMBL" id="CP048000">
    <property type="protein sequence ID" value="QHQ61872.1"/>
    <property type="molecule type" value="Genomic_DNA"/>
</dbReference>
<dbReference type="InterPro" id="IPR006805">
    <property type="entry name" value="Anth_synth_I_N"/>
</dbReference>
<dbReference type="NCBIfam" id="TIGR00564">
    <property type="entry name" value="trpE_most"/>
    <property type="match status" value="1"/>
</dbReference>
<keyword evidence="7 15" id="KW-0028">Amino-acid biosynthesis</keyword>
<dbReference type="KEGG" id="anr:Ana3638_14695"/>
<reference evidence="18 19" key="1">
    <citation type="submission" date="2020-01" db="EMBL/GenBank/DDBJ databases">
        <title>Genome analysis of Anaerocolumna sp. CBA3638.</title>
        <authorList>
            <person name="Kim J."/>
            <person name="Roh S.W."/>
        </authorList>
    </citation>
    <scope>NUCLEOTIDE SEQUENCE [LARGE SCALE GENOMIC DNA]</scope>
    <source>
        <strain evidence="18 19">CBA3638</strain>
    </source>
</reference>
<dbReference type="RefSeq" id="WP_161838697.1">
    <property type="nucleotide sequence ID" value="NZ_CP048000.1"/>
</dbReference>
<dbReference type="Proteomes" id="UP000464314">
    <property type="component" value="Chromosome"/>
</dbReference>
<evidence type="ECO:0000256" key="10">
    <source>
        <dbReference type="ARBA" id="ARBA00022842"/>
    </source>
</evidence>
<comment type="subunit">
    <text evidence="4 15">Heterotetramer consisting of two non-identical subunits: a beta subunit (TrpG) and a large alpha subunit (TrpE).</text>
</comment>
<protein>
    <recommendedName>
        <fullName evidence="6 15">Anthranilate synthase component 1</fullName>
        <ecNumber evidence="5 15">4.1.3.27</ecNumber>
    </recommendedName>
</protein>
<keyword evidence="8 15" id="KW-0479">Metal-binding</keyword>
<evidence type="ECO:0000256" key="14">
    <source>
        <dbReference type="ARBA" id="ARBA00047683"/>
    </source>
</evidence>
<evidence type="ECO:0000256" key="15">
    <source>
        <dbReference type="RuleBase" id="RU364045"/>
    </source>
</evidence>
<comment type="similarity">
    <text evidence="3 15">Belongs to the anthranilate synthase component I family.</text>
</comment>
<dbReference type="InterPro" id="IPR015890">
    <property type="entry name" value="Chorismate_C"/>
</dbReference>
<evidence type="ECO:0000256" key="7">
    <source>
        <dbReference type="ARBA" id="ARBA00022605"/>
    </source>
</evidence>
<comment type="cofactor">
    <cofactor evidence="1 15">
        <name>Mg(2+)</name>
        <dbReference type="ChEBI" id="CHEBI:18420"/>
    </cofactor>
</comment>
<dbReference type="InterPro" id="IPR019999">
    <property type="entry name" value="Anth_synth_I-like"/>
</dbReference>
<dbReference type="InterPro" id="IPR005801">
    <property type="entry name" value="ADC_synthase"/>
</dbReference>
<dbReference type="SUPFAM" id="SSF56322">
    <property type="entry name" value="ADC synthase"/>
    <property type="match status" value="1"/>
</dbReference>
<organism evidence="18 19">
    <name type="scientific">Anaerocolumna sedimenticola</name>
    <dbReference type="NCBI Taxonomy" id="2696063"/>
    <lineage>
        <taxon>Bacteria</taxon>
        <taxon>Bacillati</taxon>
        <taxon>Bacillota</taxon>
        <taxon>Clostridia</taxon>
        <taxon>Lachnospirales</taxon>
        <taxon>Lachnospiraceae</taxon>
        <taxon>Anaerocolumna</taxon>
    </lineage>
</organism>
<evidence type="ECO:0000256" key="2">
    <source>
        <dbReference type="ARBA" id="ARBA00004873"/>
    </source>
</evidence>
<dbReference type="InterPro" id="IPR005256">
    <property type="entry name" value="Anth_synth_I_PabB"/>
</dbReference>
<evidence type="ECO:0000256" key="5">
    <source>
        <dbReference type="ARBA" id="ARBA00012266"/>
    </source>
</evidence>
<evidence type="ECO:0000256" key="1">
    <source>
        <dbReference type="ARBA" id="ARBA00001946"/>
    </source>
</evidence>
<dbReference type="Pfam" id="PF00425">
    <property type="entry name" value="Chorismate_bind"/>
    <property type="match status" value="1"/>
</dbReference>
<evidence type="ECO:0000256" key="4">
    <source>
        <dbReference type="ARBA" id="ARBA00011575"/>
    </source>
</evidence>
<evidence type="ECO:0000313" key="19">
    <source>
        <dbReference type="Proteomes" id="UP000464314"/>
    </source>
</evidence>
<feature type="domain" description="Chorismate-utilising enzyme C-terminal" evidence="16">
    <location>
        <begin position="215"/>
        <end position="468"/>
    </location>
</feature>
<keyword evidence="10 15" id="KW-0460">Magnesium</keyword>
<accession>A0A6P1TNW9</accession>
<dbReference type="PRINTS" id="PR00095">
    <property type="entry name" value="ANTSNTHASEI"/>
</dbReference>
<evidence type="ECO:0000256" key="13">
    <source>
        <dbReference type="ARBA" id="ARBA00025634"/>
    </source>
</evidence>
<evidence type="ECO:0000256" key="11">
    <source>
        <dbReference type="ARBA" id="ARBA00023141"/>
    </source>
</evidence>
<dbReference type="PANTHER" id="PTHR11236:SF48">
    <property type="entry name" value="ISOCHORISMATE SYNTHASE MENF"/>
    <property type="match status" value="1"/>
</dbReference>
<sequence length="484" mass="54352">MNASYEKMQQYETDYNLIPVCKEIFADIITPIILLRKLAQVDRNYYLLESVEGGERWGRYSFLGFNPLLHLTCENGEVTVKSGEIVTKTTEDPMTVLRGLLNKYKSPHIDGLPPFTGGFVGYFSYEMIGYAEPKLKIKTNNFKDYDLMLFDKVIAFDHLRQKISIVVNYKSEDKELGYHAALLEIEKIIHLINDPAPLQTLKADTAPQFTCNISKETYCEMVEKTKKYIREGDIFQAVISRRFEADYNSSLLNTYRVLRTTNPSPYMYFIQCEDVQITGASPETMIKLVDGKLTTFPVAGTRPRGKTTDDDRELEKELLADEKELSEHNMLVDLARNDVGKIAKYGSVMVEEYMKIHRFSKVMHIASVVTGQIEKSKDSCDTVAALLPAGTLSGAPKFRACEIIDELEPTPRGIYGGAIGYLDFSGNLDVCIAIRTAVKKGNKVYVQAGAGIVADSVPEKEYEECANKAGAVMEAIKKACEVEL</sequence>
<evidence type="ECO:0000256" key="3">
    <source>
        <dbReference type="ARBA" id="ARBA00009562"/>
    </source>
</evidence>
<keyword evidence="12 15" id="KW-0456">Lyase</keyword>